<sequence length="32" mass="3643">MTRSDRIMIHEVNLTVLSENGTLNVQTQKLSN</sequence>
<proteinExistence type="predicted"/>
<protein>
    <submittedName>
        <fullName evidence="1">Uncharacterized protein</fullName>
    </submittedName>
</protein>
<evidence type="ECO:0000313" key="1">
    <source>
        <dbReference type="EMBL" id="JAH69631.1"/>
    </source>
</evidence>
<reference evidence="1" key="1">
    <citation type="submission" date="2014-11" db="EMBL/GenBank/DDBJ databases">
        <authorList>
            <person name="Amaro Gonzalez C."/>
        </authorList>
    </citation>
    <scope>NUCLEOTIDE SEQUENCE</scope>
</reference>
<dbReference type="AlphaFoldDB" id="A0A0E9UV41"/>
<organism evidence="1">
    <name type="scientific">Anguilla anguilla</name>
    <name type="common">European freshwater eel</name>
    <name type="synonym">Muraena anguilla</name>
    <dbReference type="NCBI Taxonomy" id="7936"/>
    <lineage>
        <taxon>Eukaryota</taxon>
        <taxon>Metazoa</taxon>
        <taxon>Chordata</taxon>
        <taxon>Craniata</taxon>
        <taxon>Vertebrata</taxon>
        <taxon>Euteleostomi</taxon>
        <taxon>Actinopterygii</taxon>
        <taxon>Neopterygii</taxon>
        <taxon>Teleostei</taxon>
        <taxon>Anguilliformes</taxon>
        <taxon>Anguillidae</taxon>
        <taxon>Anguilla</taxon>
    </lineage>
</organism>
<accession>A0A0E9UV41</accession>
<dbReference type="EMBL" id="GBXM01038946">
    <property type="protein sequence ID" value="JAH69631.1"/>
    <property type="molecule type" value="Transcribed_RNA"/>
</dbReference>
<reference evidence="1" key="2">
    <citation type="journal article" date="2015" name="Fish Shellfish Immunol.">
        <title>Early steps in the European eel (Anguilla anguilla)-Vibrio vulnificus interaction in the gills: Role of the RtxA13 toxin.</title>
        <authorList>
            <person name="Callol A."/>
            <person name="Pajuelo D."/>
            <person name="Ebbesson L."/>
            <person name="Teles M."/>
            <person name="MacKenzie S."/>
            <person name="Amaro C."/>
        </authorList>
    </citation>
    <scope>NUCLEOTIDE SEQUENCE</scope>
</reference>
<name>A0A0E9UV41_ANGAN</name>